<dbReference type="GO" id="GO:0045944">
    <property type="term" value="P:positive regulation of transcription by RNA polymerase II"/>
    <property type="evidence" value="ECO:0007669"/>
    <property type="project" value="TreeGrafter"/>
</dbReference>
<keyword evidence="9" id="KW-0735">Signal-anchor</keyword>
<dbReference type="Pfam" id="PF01762">
    <property type="entry name" value="Galactosyl_T"/>
    <property type="match status" value="1"/>
</dbReference>
<dbReference type="GO" id="GO:1990714">
    <property type="term" value="F:hydroxyproline O-galactosyltransferase activity"/>
    <property type="evidence" value="ECO:0007669"/>
    <property type="project" value="UniProtKB-ARBA"/>
</dbReference>
<keyword evidence="8 20" id="KW-0812">Transmembrane</keyword>
<dbReference type="InterPro" id="IPR015943">
    <property type="entry name" value="WD40/YVTN_repeat-like_dom_sf"/>
</dbReference>
<dbReference type="SUPFAM" id="SSF49899">
    <property type="entry name" value="Concanavalin A-like lectins/glucanases"/>
    <property type="match status" value="1"/>
</dbReference>
<evidence type="ECO:0000256" key="3">
    <source>
        <dbReference type="ARBA" id="ARBA00004323"/>
    </source>
</evidence>
<evidence type="ECO:0000313" key="23">
    <source>
        <dbReference type="Proteomes" id="UP000604825"/>
    </source>
</evidence>
<comment type="subcellular location">
    <subcellularLocation>
        <location evidence="3">Golgi apparatus membrane</location>
        <topology evidence="3">Single-pass type II membrane protein</topology>
    </subcellularLocation>
    <subcellularLocation>
        <location evidence="2">Nucleus</location>
    </subcellularLocation>
</comment>
<keyword evidence="11" id="KW-0805">Transcription regulation</keyword>
<evidence type="ECO:0000256" key="17">
    <source>
        <dbReference type="ARBA" id="ARBA00023242"/>
    </source>
</evidence>
<evidence type="ECO:0000256" key="19">
    <source>
        <dbReference type="SAM" id="MobiDB-lite"/>
    </source>
</evidence>
<feature type="region of interest" description="Disordered" evidence="19">
    <location>
        <begin position="771"/>
        <end position="875"/>
    </location>
</feature>
<feature type="region of interest" description="Disordered" evidence="19">
    <location>
        <begin position="1007"/>
        <end position="1027"/>
    </location>
</feature>
<comment type="function">
    <text evidence="18">Possesses hydroxyproline O-galactosyltransferase activity. Transfers galactose from UDP-galactose to hydroxyproline residues in the arabinogalactan proteins (AGPs). Is specific for AGPs containing non-contiguous peptidyl hydroxyproline residues. Utilizes UDP-galactose solely as sugar donor. The addition of galactose onto the peptidyl hydroxyproline residues in AGP core proteins represents the first committed step in arabinogalactan polysaccharide addition. AGP glycans play essential roles in both vegetative and reproductive plant growth.</text>
</comment>
<evidence type="ECO:0000256" key="11">
    <source>
        <dbReference type="ARBA" id="ARBA00023015"/>
    </source>
</evidence>
<dbReference type="Proteomes" id="UP000604825">
    <property type="component" value="Unassembled WGS sequence"/>
</dbReference>
<evidence type="ECO:0000256" key="6">
    <source>
        <dbReference type="ARBA" id="ARBA00022676"/>
    </source>
</evidence>
<evidence type="ECO:0000256" key="15">
    <source>
        <dbReference type="ARBA" id="ARBA00023180"/>
    </source>
</evidence>
<dbReference type="Gene3D" id="2.60.120.200">
    <property type="match status" value="2"/>
</dbReference>
<evidence type="ECO:0000313" key="22">
    <source>
        <dbReference type="EMBL" id="CAD6266895.1"/>
    </source>
</evidence>
<feature type="domain" description="Galectin" evidence="21">
    <location>
        <begin position="167"/>
        <end position="376"/>
    </location>
</feature>
<dbReference type="InterPro" id="IPR001079">
    <property type="entry name" value="Galectin_CRD"/>
</dbReference>
<organism evidence="22 23">
    <name type="scientific">Miscanthus lutarioriparius</name>
    <dbReference type="NCBI Taxonomy" id="422564"/>
    <lineage>
        <taxon>Eukaryota</taxon>
        <taxon>Viridiplantae</taxon>
        <taxon>Streptophyta</taxon>
        <taxon>Embryophyta</taxon>
        <taxon>Tracheophyta</taxon>
        <taxon>Spermatophyta</taxon>
        <taxon>Magnoliopsida</taxon>
        <taxon>Liliopsida</taxon>
        <taxon>Poales</taxon>
        <taxon>Poaceae</taxon>
        <taxon>PACMAD clade</taxon>
        <taxon>Panicoideae</taxon>
        <taxon>Andropogonodae</taxon>
        <taxon>Andropogoneae</taxon>
        <taxon>Saccharinae</taxon>
        <taxon>Miscanthus</taxon>
    </lineage>
</organism>
<keyword evidence="6" id="KW-0328">Glycosyltransferase</keyword>
<keyword evidence="13 20" id="KW-0472">Membrane</keyword>
<keyword evidence="10 20" id="KW-1133">Transmembrane helix</keyword>
<feature type="region of interest" description="Disordered" evidence="19">
    <location>
        <begin position="66"/>
        <end position="87"/>
    </location>
</feature>
<dbReference type="Pfam" id="PF00337">
    <property type="entry name" value="Gal-bind_lectin"/>
    <property type="match status" value="1"/>
</dbReference>
<dbReference type="OrthoDB" id="2139606at2759"/>
<keyword evidence="15" id="KW-0325">Glycoprotein</keyword>
<dbReference type="InterPro" id="IPR013320">
    <property type="entry name" value="ConA-like_dom_sf"/>
</dbReference>
<evidence type="ECO:0000256" key="4">
    <source>
        <dbReference type="ARBA" id="ARBA00004922"/>
    </source>
</evidence>
<dbReference type="GO" id="GO:0016592">
    <property type="term" value="C:mediator complex"/>
    <property type="evidence" value="ECO:0007669"/>
    <property type="project" value="InterPro"/>
</dbReference>
<comment type="similarity">
    <text evidence="5">Belongs to the glycosyltransferase 31 family.</text>
</comment>
<evidence type="ECO:0000256" key="1">
    <source>
        <dbReference type="ARBA" id="ARBA00001936"/>
    </source>
</evidence>
<comment type="pathway">
    <text evidence="4">Protein modification; protein glycosylation.</text>
</comment>
<dbReference type="SMART" id="SM00908">
    <property type="entry name" value="Gal-bind_lectin"/>
    <property type="match status" value="1"/>
</dbReference>
<evidence type="ECO:0000256" key="8">
    <source>
        <dbReference type="ARBA" id="ARBA00022692"/>
    </source>
</evidence>
<feature type="transmembrane region" description="Helical" evidence="20">
    <location>
        <begin position="21"/>
        <end position="40"/>
    </location>
</feature>
<dbReference type="FunFam" id="3.90.550.50:FF:000005">
    <property type="entry name" value="Hydroxyproline O-galactosyltransferase"/>
    <property type="match status" value="1"/>
</dbReference>
<evidence type="ECO:0000256" key="10">
    <source>
        <dbReference type="ARBA" id="ARBA00022989"/>
    </source>
</evidence>
<dbReference type="GO" id="GO:0030246">
    <property type="term" value="F:carbohydrate binding"/>
    <property type="evidence" value="ECO:0007669"/>
    <property type="project" value="InterPro"/>
</dbReference>
<protein>
    <recommendedName>
        <fullName evidence="21">Galectin domain-containing protein</fullName>
    </recommendedName>
</protein>
<dbReference type="GO" id="GO:0010405">
    <property type="term" value="P:arabinogalactan protein metabolic process"/>
    <property type="evidence" value="ECO:0007669"/>
    <property type="project" value="UniProtKB-ARBA"/>
</dbReference>
<dbReference type="PANTHER" id="PTHR22536">
    <property type="entry name" value="LUNG CANCER METASTASIS-RELATED LCMR1 PROTEIN"/>
    <property type="match status" value="1"/>
</dbReference>
<evidence type="ECO:0000256" key="5">
    <source>
        <dbReference type="ARBA" id="ARBA00008661"/>
    </source>
</evidence>
<evidence type="ECO:0000256" key="12">
    <source>
        <dbReference type="ARBA" id="ARBA00023034"/>
    </source>
</evidence>
<dbReference type="Gene3D" id="3.90.550.50">
    <property type="match status" value="1"/>
</dbReference>
<evidence type="ECO:0000256" key="18">
    <source>
        <dbReference type="ARBA" id="ARBA00059439"/>
    </source>
</evidence>
<dbReference type="InterPro" id="IPR011044">
    <property type="entry name" value="Quino_amine_DH_bsu"/>
</dbReference>
<keyword evidence="12" id="KW-0333">Golgi apparatus</keyword>
<comment type="cofactor">
    <cofactor evidence="1">
        <name>Mn(2+)</name>
        <dbReference type="ChEBI" id="CHEBI:29035"/>
    </cofactor>
</comment>
<dbReference type="Gene3D" id="2.130.10.10">
    <property type="entry name" value="YVTN repeat-like/Quinoprotein amine dehydrogenase"/>
    <property type="match status" value="1"/>
</dbReference>
<dbReference type="GO" id="GO:0000139">
    <property type="term" value="C:Golgi membrane"/>
    <property type="evidence" value="ECO:0007669"/>
    <property type="project" value="UniProtKB-SubCell"/>
</dbReference>
<dbReference type="FunFam" id="2.60.120.200:FF:000071">
    <property type="entry name" value="Hydroxyproline O-galactosyltransferase GALT2"/>
    <property type="match status" value="1"/>
</dbReference>
<evidence type="ECO:0000259" key="21">
    <source>
        <dbReference type="PROSITE" id="PS51304"/>
    </source>
</evidence>
<reference evidence="22" key="1">
    <citation type="submission" date="2020-10" db="EMBL/GenBank/DDBJ databases">
        <authorList>
            <person name="Han B."/>
            <person name="Lu T."/>
            <person name="Zhao Q."/>
            <person name="Huang X."/>
            <person name="Zhao Y."/>
        </authorList>
    </citation>
    <scope>NUCLEOTIDE SEQUENCE</scope>
</reference>
<dbReference type="InterPro" id="IPR002659">
    <property type="entry name" value="Glyco_trans_31"/>
</dbReference>
<accession>A0A811R9Q5</accession>
<gene>
    <name evidence="22" type="ORF">NCGR_LOCUS50200</name>
</gene>
<dbReference type="PROSITE" id="PS51304">
    <property type="entry name" value="GALECTIN"/>
    <property type="match status" value="1"/>
</dbReference>
<dbReference type="CDD" id="cd00070">
    <property type="entry name" value="GLECT"/>
    <property type="match status" value="1"/>
</dbReference>
<evidence type="ECO:0000256" key="13">
    <source>
        <dbReference type="ARBA" id="ARBA00023136"/>
    </source>
</evidence>
<dbReference type="GO" id="GO:0003712">
    <property type="term" value="F:transcription coregulator activity"/>
    <property type="evidence" value="ECO:0007669"/>
    <property type="project" value="InterPro"/>
</dbReference>
<proteinExistence type="inferred from homology"/>
<evidence type="ECO:0000256" key="16">
    <source>
        <dbReference type="ARBA" id="ARBA00023211"/>
    </source>
</evidence>
<keyword evidence="23" id="KW-1185">Reference proteome</keyword>
<sequence length="1069" mass="118206">MKRARSSEGFLGVSRLRARRGLGAPLLAVAAFAYLLFVSIKLAGLGGAGPAPAAVGRRLATAGAGEPLRRRRVDEPPARPRGGGGVSGYGRITGEILRRRERWGRRLGNFMELERVAAEAWALGAAAWEEASAFAGDVGDSIASRDVAGEGAAAKCPGSLALGAGETAAFLPCGLAAGSAVTVVGTARAARPEYVEALERSGAGNGTVLVAQFAVELRGLRAADGEEPPRILHLNPRLRGDWSGRPVLEMNTCFRMQWGRAQRCDGTPCRDDDLIDGFRKCEKWERQDIVESKETKTSSWFNRFIGRAKKPEMTWPFPFSEGKMFVLTIQAGIEGYHINVGGRHVASFPHRMGFTLEDATGLAITGGIDVHSVYATALPKAHPSFSLQQVLEMSERWKARPVPEEPIHLFIGILSATNHFSERMAIRKTWMQFPAIQLGNAVARFFVALSHRKEINAALKKEAEYFGDIVILPFIDRYELVVLKTVAICQYGVQNVTADYIMKCDDDTFVRLDIVLQQITTYNRTLPLYLGNLNLLHRPQRRGKWAVTYEEWPEAAYPPYANGPGYVISADIARDIASRHTNHSLRLFKMEDVSMGMWVEDYNTSAPVQYVHSWRFCQFGCVDNYFTAHYQSPRQMLCLWEKLFGVPNRPVAAWPEILYVGCSLHSSSSNLMDSDDKKFGNGPRELTGAVDLISHYKLLSHHDFFCKKPLPLAISDTHYLHNVVGDTEIRKGEGMELDQLVQNAYMRDKPAYIQPFDMETLGQAFQLRETAPVDLPSTEKGIPTISGKPKSESKDKEKKHKKHKDKDRDKDKEHKKHKHRHKDRSKDKDKDKDKDKKKDKSGHHDSDSKKHHEKKRKHEETEDSADVHKHKKSKETDGFCHQNLCLVQKPSPFSSPTLSSLAHDELLCGCNDGSIQEIDLASGRLGAHDPAVQPGSKRILGKASSVYALQTHDGLLYTGSTTSSSVDGGASVKVWNCANYGLVGDDGGGAVTGCQRRPRLHRLQGRRRGHLVQGEARQDRHTAGGGPGCHSQCMAVDADGDVLVAGTSDDRIAMSGAHKFLHLVRAQLN</sequence>
<keyword evidence="14" id="KW-0804">Transcription</keyword>
<feature type="compositionally biased region" description="Basic and acidic residues" evidence="19">
    <location>
        <begin position="824"/>
        <end position="850"/>
    </location>
</feature>
<comment type="caution">
    <text evidence="22">The sequence shown here is derived from an EMBL/GenBank/DDBJ whole genome shotgun (WGS) entry which is preliminary data.</text>
</comment>
<evidence type="ECO:0000256" key="9">
    <source>
        <dbReference type="ARBA" id="ARBA00022968"/>
    </source>
</evidence>
<keyword evidence="7" id="KW-0808">Transferase</keyword>
<dbReference type="InterPro" id="IPR019403">
    <property type="entry name" value="Mediator_Med19_met"/>
</dbReference>
<evidence type="ECO:0000256" key="2">
    <source>
        <dbReference type="ARBA" id="ARBA00004123"/>
    </source>
</evidence>
<keyword evidence="17" id="KW-0539">Nucleus</keyword>
<dbReference type="AlphaFoldDB" id="A0A811R9Q5"/>
<evidence type="ECO:0000256" key="14">
    <source>
        <dbReference type="ARBA" id="ARBA00023163"/>
    </source>
</evidence>
<dbReference type="UniPathway" id="UPA00378"/>
<dbReference type="SUPFAM" id="SSF50969">
    <property type="entry name" value="YVTN repeat-like/Quinoprotein amine dehydrogenase"/>
    <property type="match status" value="1"/>
</dbReference>
<feature type="compositionally biased region" description="Basic residues" evidence="19">
    <location>
        <begin position="813"/>
        <end position="823"/>
    </location>
</feature>
<keyword evidence="16" id="KW-0464">Manganese</keyword>
<evidence type="ECO:0000256" key="7">
    <source>
        <dbReference type="ARBA" id="ARBA00022679"/>
    </source>
</evidence>
<dbReference type="PANTHER" id="PTHR22536:SF1">
    <property type="entry name" value="MEDIATOR OF RNA POLYMERASE II TRANSCRIPTION SUBUNIT 19"/>
    <property type="match status" value="1"/>
</dbReference>
<evidence type="ECO:0000256" key="20">
    <source>
        <dbReference type="SAM" id="Phobius"/>
    </source>
</evidence>
<dbReference type="EMBL" id="CAJGYO010000014">
    <property type="protein sequence ID" value="CAD6266895.1"/>
    <property type="molecule type" value="Genomic_DNA"/>
</dbReference>
<name>A0A811R9Q5_9POAL</name>